<evidence type="ECO:0000256" key="4">
    <source>
        <dbReference type="ARBA" id="ARBA00023235"/>
    </source>
</evidence>
<gene>
    <name evidence="5" type="primary">truB</name>
    <name evidence="9" type="ORF">DFR29_116173</name>
</gene>
<dbReference type="PANTHER" id="PTHR13767:SF2">
    <property type="entry name" value="PSEUDOURIDYLATE SYNTHASE TRUB1"/>
    <property type="match status" value="1"/>
</dbReference>
<comment type="caution">
    <text evidence="9">The sequence shown here is derived from an EMBL/GenBank/DDBJ whole genome shotgun (WGS) entry which is preliminary data.</text>
</comment>
<evidence type="ECO:0000256" key="1">
    <source>
        <dbReference type="ARBA" id="ARBA00000385"/>
    </source>
</evidence>
<name>A0A4R6YP30_9GAMM</name>
<feature type="domain" description="tRNA pseudouridylate synthase B C-terminal" evidence="8">
    <location>
        <begin position="184"/>
        <end position="245"/>
    </location>
</feature>
<evidence type="ECO:0000259" key="8">
    <source>
        <dbReference type="Pfam" id="PF16198"/>
    </source>
</evidence>
<dbReference type="InterPro" id="IPR020103">
    <property type="entry name" value="PsdUridine_synth_cat_dom_sf"/>
</dbReference>
<comment type="catalytic activity">
    <reaction evidence="1 5">
        <text>uridine(55) in tRNA = pseudouridine(55) in tRNA</text>
        <dbReference type="Rhea" id="RHEA:42532"/>
        <dbReference type="Rhea" id="RHEA-COMP:10101"/>
        <dbReference type="Rhea" id="RHEA-COMP:10102"/>
        <dbReference type="ChEBI" id="CHEBI:65314"/>
        <dbReference type="ChEBI" id="CHEBI:65315"/>
        <dbReference type="EC" id="5.4.99.25"/>
    </reaction>
</comment>
<evidence type="ECO:0000259" key="7">
    <source>
        <dbReference type="Pfam" id="PF09157"/>
    </source>
</evidence>
<dbReference type="Pfam" id="PF16198">
    <property type="entry name" value="TruB_C_2"/>
    <property type="match status" value="1"/>
</dbReference>
<dbReference type="GO" id="GO:0031119">
    <property type="term" value="P:tRNA pseudouridine synthesis"/>
    <property type="evidence" value="ECO:0007669"/>
    <property type="project" value="UniProtKB-UniRule"/>
</dbReference>
<dbReference type="Pfam" id="PF09157">
    <property type="entry name" value="TruB-C_2"/>
    <property type="match status" value="1"/>
</dbReference>
<proteinExistence type="inferred from homology"/>
<dbReference type="OrthoDB" id="9802309at2"/>
<dbReference type="EC" id="5.4.99.25" evidence="5"/>
<dbReference type="GO" id="GO:1990481">
    <property type="term" value="P:mRNA pseudouridine synthesis"/>
    <property type="evidence" value="ECO:0007669"/>
    <property type="project" value="TreeGrafter"/>
</dbReference>
<dbReference type="InterPro" id="IPR014780">
    <property type="entry name" value="tRNA_psdUridine_synth_TruB"/>
</dbReference>
<evidence type="ECO:0000256" key="2">
    <source>
        <dbReference type="ARBA" id="ARBA00005642"/>
    </source>
</evidence>
<protein>
    <recommendedName>
        <fullName evidence="5">tRNA pseudouridine synthase B</fullName>
        <ecNumber evidence="5">5.4.99.25</ecNumber>
    </recommendedName>
    <alternativeName>
        <fullName evidence="5">tRNA pseudouridine(55) synthase</fullName>
        <shortName evidence="5">Psi55 synthase</shortName>
    </alternativeName>
    <alternativeName>
        <fullName evidence="5">tRNA pseudouridylate synthase</fullName>
    </alternativeName>
    <alternativeName>
        <fullName evidence="5">tRNA-uridine isomerase</fullName>
    </alternativeName>
</protein>
<feature type="domain" description="Pseudouridine synthase II N-terminal" evidence="6">
    <location>
        <begin position="35"/>
        <end position="183"/>
    </location>
</feature>
<dbReference type="Pfam" id="PF01509">
    <property type="entry name" value="TruB_N"/>
    <property type="match status" value="1"/>
</dbReference>
<evidence type="ECO:0000256" key="3">
    <source>
        <dbReference type="ARBA" id="ARBA00022694"/>
    </source>
</evidence>
<dbReference type="GO" id="GO:0003723">
    <property type="term" value="F:RNA binding"/>
    <property type="evidence" value="ECO:0007669"/>
    <property type="project" value="InterPro"/>
</dbReference>
<dbReference type="GO" id="GO:0160148">
    <property type="term" value="F:tRNA pseudouridine(55) synthase activity"/>
    <property type="evidence" value="ECO:0007669"/>
    <property type="project" value="UniProtKB-EC"/>
</dbReference>
<organism evidence="9 10">
    <name type="scientific">Tahibacter aquaticus</name>
    <dbReference type="NCBI Taxonomy" id="520092"/>
    <lineage>
        <taxon>Bacteria</taxon>
        <taxon>Pseudomonadati</taxon>
        <taxon>Pseudomonadota</taxon>
        <taxon>Gammaproteobacteria</taxon>
        <taxon>Lysobacterales</taxon>
        <taxon>Rhodanobacteraceae</taxon>
        <taxon>Tahibacter</taxon>
    </lineage>
</organism>
<dbReference type="SUPFAM" id="SSF55120">
    <property type="entry name" value="Pseudouridine synthase"/>
    <property type="match status" value="1"/>
</dbReference>
<evidence type="ECO:0000259" key="6">
    <source>
        <dbReference type="Pfam" id="PF01509"/>
    </source>
</evidence>
<dbReference type="InterPro" id="IPR032819">
    <property type="entry name" value="TruB_C"/>
</dbReference>
<dbReference type="RefSeq" id="WP_133820934.1">
    <property type="nucleotide sequence ID" value="NZ_SNZH01000016.1"/>
</dbReference>
<dbReference type="HAMAP" id="MF_01080">
    <property type="entry name" value="TruB_bact"/>
    <property type="match status" value="1"/>
</dbReference>
<sequence length="316" mass="33758">MSKKKDPTPWREVHGIVLLDKPSGLSSNQALQKARRLFLADKGGHTGSLDPLATGLLPLCFGEATKIAGYLLGAAKAYRATVQLGTTTTTADAEGEVLLRRPVPPLDASRIEAGLARLRGRITQVPPVYSAIKLDGVPLYRRARDGEDVSAAPREVEVFRLDLLLHQGEQLELAVECGSGTYVRSLATDLGEFLGCGAHLTALRRTWVDPFRDATAWTLDHLETLLMTQGRESIDALLLPTDAGLANLPLRALDAAQAHRLALGQPVPGMGTAAELCRVHDDSGHLLALGEVDGAGILRVRRGLNLPRSAVLAGAF</sequence>
<evidence type="ECO:0000313" key="10">
    <source>
        <dbReference type="Proteomes" id="UP000295293"/>
    </source>
</evidence>
<dbReference type="NCBIfam" id="TIGR00431">
    <property type="entry name" value="TruB"/>
    <property type="match status" value="1"/>
</dbReference>
<dbReference type="EMBL" id="SNZH01000016">
    <property type="protein sequence ID" value="TDR39469.1"/>
    <property type="molecule type" value="Genomic_DNA"/>
</dbReference>
<keyword evidence="3 5" id="KW-0819">tRNA processing</keyword>
<evidence type="ECO:0000313" key="9">
    <source>
        <dbReference type="EMBL" id="TDR39469.1"/>
    </source>
</evidence>
<feature type="domain" description="tRNA pseudouridine synthase II TruB subfamily 1 C-terminal" evidence="7">
    <location>
        <begin position="252"/>
        <end position="303"/>
    </location>
</feature>
<keyword evidence="4 5" id="KW-0413">Isomerase</keyword>
<comment type="function">
    <text evidence="5">Responsible for synthesis of pseudouridine from uracil-55 in the psi GC loop of transfer RNAs.</text>
</comment>
<dbReference type="Gene3D" id="3.30.2350.10">
    <property type="entry name" value="Pseudouridine synthase"/>
    <property type="match status" value="1"/>
</dbReference>
<dbReference type="InterPro" id="IPR015240">
    <property type="entry name" value="tRNA_sdUridine_synth_fam1_C"/>
</dbReference>
<keyword evidence="10" id="KW-1185">Reference proteome</keyword>
<dbReference type="AlphaFoldDB" id="A0A4R6YP30"/>
<dbReference type="InterPro" id="IPR002501">
    <property type="entry name" value="PsdUridine_synth_N"/>
</dbReference>
<accession>A0A4R6YP30</accession>
<reference evidence="9 10" key="1">
    <citation type="submission" date="2019-03" db="EMBL/GenBank/DDBJ databases">
        <title>Genomic Encyclopedia of Type Strains, Phase IV (KMG-IV): sequencing the most valuable type-strain genomes for metagenomic binning, comparative biology and taxonomic classification.</title>
        <authorList>
            <person name="Goeker M."/>
        </authorList>
    </citation>
    <scope>NUCLEOTIDE SEQUENCE [LARGE SCALE GENOMIC DNA]</scope>
    <source>
        <strain evidence="9 10">DSM 21667</strain>
    </source>
</reference>
<comment type="similarity">
    <text evidence="2 5">Belongs to the pseudouridine synthase TruB family. Type 1 subfamily.</text>
</comment>
<dbReference type="Proteomes" id="UP000295293">
    <property type="component" value="Unassembled WGS sequence"/>
</dbReference>
<dbReference type="PANTHER" id="PTHR13767">
    <property type="entry name" value="TRNA-PSEUDOURIDINE SYNTHASE"/>
    <property type="match status" value="1"/>
</dbReference>
<evidence type="ECO:0000256" key="5">
    <source>
        <dbReference type="HAMAP-Rule" id="MF_01080"/>
    </source>
</evidence>
<dbReference type="CDD" id="cd02573">
    <property type="entry name" value="PseudoU_synth_EcTruB"/>
    <property type="match status" value="1"/>
</dbReference>
<feature type="active site" description="Nucleophile" evidence="5">
    <location>
        <position position="50"/>
    </location>
</feature>